<evidence type="ECO:0000313" key="2">
    <source>
        <dbReference type="Proteomes" id="UP000248314"/>
    </source>
</evidence>
<dbReference type="EMBL" id="QJJX01000064">
    <property type="protein sequence ID" value="PXX16613.1"/>
    <property type="molecule type" value="Genomic_DNA"/>
</dbReference>
<dbReference type="Proteomes" id="UP000248314">
    <property type="component" value="Unassembled WGS sequence"/>
</dbReference>
<reference evidence="1 2" key="1">
    <citation type="submission" date="2018-05" db="EMBL/GenBank/DDBJ databases">
        <title>Genomic Encyclopedia of Type Strains, Phase I: the one thousand microbial genomes (KMG-I) project.</title>
        <authorList>
            <person name="Kyrpides N."/>
        </authorList>
    </citation>
    <scope>NUCLEOTIDE SEQUENCE [LARGE SCALE GENOMIC DNA]</scope>
    <source>
        <strain evidence="1 2">DSM 15611</strain>
    </source>
</reference>
<dbReference type="AlphaFoldDB" id="A0A318HP63"/>
<organism evidence="1 2">
    <name type="scientific">Hoylesella shahii DSM 15611 = JCM 12083</name>
    <dbReference type="NCBI Taxonomy" id="1122991"/>
    <lineage>
        <taxon>Bacteria</taxon>
        <taxon>Pseudomonadati</taxon>
        <taxon>Bacteroidota</taxon>
        <taxon>Bacteroidia</taxon>
        <taxon>Bacteroidales</taxon>
        <taxon>Prevotellaceae</taxon>
        <taxon>Hoylesella</taxon>
    </lineage>
</organism>
<keyword evidence="2" id="KW-1185">Reference proteome</keyword>
<proteinExistence type="predicted"/>
<comment type="caution">
    <text evidence="1">The sequence shown here is derived from an EMBL/GenBank/DDBJ whole genome shotgun (WGS) entry which is preliminary data.</text>
</comment>
<evidence type="ECO:0000313" key="1">
    <source>
        <dbReference type="EMBL" id="PXX16613.1"/>
    </source>
</evidence>
<protein>
    <submittedName>
        <fullName evidence="1">Uncharacterized protein</fullName>
    </submittedName>
</protein>
<sequence>MLNTQLRYILVAMVSTICLQCASKTPQTQNINSAKALNKKYQLNITSNLVLPLNKAGLDSLKKEYLLIVDRNAQVIDEESEEDDLAVNEKLMSIYIPYAFNDLVKRGFKPISAELFEQKLTQLGLNPTQRKKLKGVYEHPHYFTFLIAPLQVTTDEEQKKVDEQEAKCIKIAGLYHFYVKGYNFIAMPSMLESFIKQDKNGAHFSLDNELVHYNCFLLNNNKFSLSWLCKHNKTLLFDLVKVYGYDKNETINKLLLKKMLNLNRASEVGSTYNGSGLDYIHTVFSRKVQLKSPYLVIHKGLFETLMQLPLNNENKQWTNLLNQYGEQLVKTSPTESSLCLSSLNDNERFELAAYTAYYLIKLRNKYKLTGDCFYQKALRTNRMFRTYLEKVNYLGLSVLKK</sequence>
<name>A0A318HP63_9BACT</name>
<gene>
    <name evidence="1" type="ORF">EJ73_02767</name>
</gene>
<accession>A0A318HP63</accession>